<reference evidence="1 2" key="1">
    <citation type="journal article" date="2022" name="Nat. Plants">
        <title>Genomes of leafy and leafless Platanthera orchids illuminate the evolution of mycoheterotrophy.</title>
        <authorList>
            <person name="Li M.H."/>
            <person name="Liu K.W."/>
            <person name="Li Z."/>
            <person name="Lu H.C."/>
            <person name="Ye Q.L."/>
            <person name="Zhang D."/>
            <person name="Wang J.Y."/>
            <person name="Li Y.F."/>
            <person name="Zhong Z.M."/>
            <person name="Liu X."/>
            <person name="Yu X."/>
            <person name="Liu D.K."/>
            <person name="Tu X.D."/>
            <person name="Liu B."/>
            <person name="Hao Y."/>
            <person name="Liao X.Y."/>
            <person name="Jiang Y.T."/>
            <person name="Sun W.H."/>
            <person name="Chen J."/>
            <person name="Chen Y.Q."/>
            <person name="Ai Y."/>
            <person name="Zhai J.W."/>
            <person name="Wu S.S."/>
            <person name="Zhou Z."/>
            <person name="Hsiao Y.Y."/>
            <person name="Wu W.L."/>
            <person name="Chen Y.Y."/>
            <person name="Lin Y.F."/>
            <person name="Hsu J.L."/>
            <person name="Li C.Y."/>
            <person name="Wang Z.W."/>
            <person name="Zhao X."/>
            <person name="Zhong W.Y."/>
            <person name="Ma X.K."/>
            <person name="Ma L."/>
            <person name="Huang J."/>
            <person name="Chen G.Z."/>
            <person name="Huang M.Z."/>
            <person name="Huang L."/>
            <person name="Peng D.H."/>
            <person name="Luo Y.B."/>
            <person name="Zou S.Q."/>
            <person name="Chen S.P."/>
            <person name="Lan S."/>
            <person name="Tsai W.C."/>
            <person name="Van de Peer Y."/>
            <person name="Liu Z.J."/>
        </authorList>
    </citation>
    <scope>NUCLEOTIDE SEQUENCE [LARGE SCALE GENOMIC DNA]</scope>
    <source>
        <strain evidence="1">Lor288</strain>
    </source>
</reference>
<evidence type="ECO:0000313" key="2">
    <source>
        <dbReference type="Proteomes" id="UP001412067"/>
    </source>
</evidence>
<dbReference type="Proteomes" id="UP001412067">
    <property type="component" value="Unassembled WGS sequence"/>
</dbReference>
<name>A0ABR2LLX9_9ASPA</name>
<sequence length="271" mass="30768">MAKNLGFLKLKTLVSTIHLRHFARYFLALTDLIPSLPAPPLLGRNLLFLRFATSSLNHVVHRRRFRFRLLPLSTRVSTSDYWHPATADTHQGTPDPPQPQHPCVPCPFRKLSADPVLAAPFGRKNVGFGCTWPRFPGPSPDLAAPGPSSTNLHQIRLLLAPLRQANRKSRQRRSRVDLVSLAVLAYLSRRKKGESTQISRTRPFRIALGERVRGTENLGRGEYTRRPRPSSAYFPSLTHQKLRMLSRQVPLMRASRICEFNTDANTMLTRE</sequence>
<accession>A0ABR2LLX9</accession>
<keyword evidence="2" id="KW-1185">Reference proteome</keyword>
<gene>
    <name evidence="1" type="ORF">KSP40_PGU010137</name>
</gene>
<dbReference type="EMBL" id="JBBWWR010000017">
    <property type="protein sequence ID" value="KAK8945313.1"/>
    <property type="molecule type" value="Genomic_DNA"/>
</dbReference>
<proteinExistence type="predicted"/>
<comment type="caution">
    <text evidence="1">The sequence shown here is derived from an EMBL/GenBank/DDBJ whole genome shotgun (WGS) entry which is preliminary data.</text>
</comment>
<protein>
    <submittedName>
        <fullName evidence="1">Uncharacterized protein</fullName>
    </submittedName>
</protein>
<organism evidence="1 2">
    <name type="scientific">Platanthera guangdongensis</name>
    <dbReference type="NCBI Taxonomy" id="2320717"/>
    <lineage>
        <taxon>Eukaryota</taxon>
        <taxon>Viridiplantae</taxon>
        <taxon>Streptophyta</taxon>
        <taxon>Embryophyta</taxon>
        <taxon>Tracheophyta</taxon>
        <taxon>Spermatophyta</taxon>
        <taxon>Magnoliopsida</taxon>
        <taxon>Liliopsida</taxon>
        <taxon>Asparagales</taxon>
        <taxon>Orchidaceae</taxon>
        <taxon>Orchidoideae</taxon>
        <taxon>Orchideae</taxon>
        <taxon>Orchidinae</taxon>
        <taxon>Platanthera</taxon>
    </lineage>
</organism>
<evidence type="ECO:0000313" key="1">
    <source>
        <dbReference type="EMBL" id="KAK8945313.1"/>
    </source>
</evidence>